<proteinExistence type="predicted"/>
<evidence type="ECO:0000313" key="2">
    <source>
        <dbReference type="EMBL" id="GLF93567.1"/>
    </source>
</evidence>
<dbReference type="EMBL" id="BSBI01000002">
    <property type="protein sequence ID" value="GLF93567.1"/>
    <property type="molecule type" value="Genomic_DNA"/>
</dbReference>
<reference evidence="2 3" key="1">
    <citation type="submission" date="2022-10" db="EMBL/GenBank/DDBJ databases">
        <title>Draft genome sequence of Streptomyces sp. YSPA8.</title>
        <authorList>
            <person name="Moriuchi R."/>
            <person name="Dohra H."/>
            <person name="Yamamura H."/>
            <person name="Kodani S."/>
        </authorList>
    </citation>
    <scope>NUCLEOTIDE SEQUENCE [LARGE SCALE GENOMIC DNA]</scope>
    <source>
        <strain evidence="2 3">YSPA8</strain>
    </source>
</reference>
<comment type="caution">
    <text evidence="2">The sequence shown here is derived from an EMBL/GenBank/DDBJ whole genome shotgun (WGS) entry which is preliminary data.</text>
</comment>
<feature type="compositionally biased region" description="Basic and acidic residues" evidence="1">
    <location>
        <begin position="1"/>
        <end position="11"/>
    </location>
</feature>
<sequence length="48" mass="5050">MAKQHTPRERVAAPGAGGRGRPGGLRRAVAVRPYPAGPRAVVRHSVPQ</sequence>
<accession>A0ABQ5NT70</accession>
<evidence type="ECO:0000313" key="3">
    <source>
        <dbReference type="Proteomes" id="UP001291653"/>
    </source>
</evidence>
<dbReference type="Proteomes" id="UP001291653">
    <property type="component" value="Unassembled WGS sequence"/>
</dbReference>
<keyword evidence="3" id="KW-1185">Reference proteome</keyword>
<name>A0ABQ5NT70_9ACTN</name>
<dbReference type="RefSeq" id="WP_323445674.1">
    <property type="nucleotide sequence ID" value="NZ_BSBI01000002.1"/>
</dbReference>
<gene>
    <name evidence="2" type="ORF">SYYSPA8_04740</name>
</gene>
<protein>
    <submittedName>
        <fullName evidence="2">Uncharacterized protein</fullName>
    </submittedName>
</protein>
<feature type="region of interest" description="Disordered" evidence="1">
    <location>
        <begin position="1"/>
        <end position="26"/>
    </location>
</feature>
<organism evidence="2 3">
    <name type="scientific">Streptomyces yaizuensis</name>
    <dbReference type="NCBI Taxonomy" id="2989713"/>
    <lineage>
        <taxon>Bacteria</taxon>
        <taxon>Bacillati</taxon>
        <taxon>Actinomycetota</taxon>
        <taxon>Actinomycetes</taxon>
        <taxon>Kitasatosporales</taxon>
        <taxon>Streptomycetaceae</taxon>
        <taxon>Streptomyces</taxon>
    </lineage>
</organism>
<evidence type="ECO:0000256" key="1">
    <source>
        <dbReference type="SAM" id="MobiDB-lite"/>
    </source>
</evidence>